<proteinExistence type="predicted"/>
<dbReference type="EMBL" id="BART01016788">
    <property type="protein sequence ID" value="GAG86204.1"/>
    <property type="molecule type" value="Genomic_DNA"/>
</dbReference>
<accession>X1ATG8</accession>
<dbReference type="AlphaFoldDB" id="X1ATG8"/>
<reference evidence="1" key="1">
    <citation type="journal article" date="2014" name="Front. Microbiol.">
        <title>High frequency of phylogenetically diverse reductive dehalogenase-homologous genes in deep subseafloor sedimentary metagenomes.</title>
        <authorList>
            <person name="Kawai M."/>
            <person name="Futagami T."/>
            <person name="Toyoda A."/>
            <person name="Takaki Y."/>
            <person name="Nishi S."/>
            <person name="Hori S."/>
            <person name="Arai W."/>
            <person name="Tsubouchi T."/>
            <person name="Morono Y."/>
            <person name="Uchiyama I."/>
            <person name="Ito T."/>
            <person name="Fujiyama A."/>
            <person name="Inagaki F."/>
            <person name="Takami H."/>
        </authorList>
    </citation>
    <scope>NUCLEOTIDE SEQUENCE</scope>
    <source>
        <strain evidence="1">Expedition CK06-06</strain>
    </source>
</reference>
<organism evidence="1">
    <name type="scientific">marine sediment metagenome</name>
    <dbReference type="NCBI Taxonomy" id="412755"/>
    <lineage>
        <taxon>unclassified sequences</taxon>
        <taxon>metagenomes</taxon>
        <taxon>ecological metagenomes</taxon>
    </lineage>
</organism>
<protein>
    <submittedName>
        <fullName evidence="1">Uncharacterized protein</fullName>
    </submittedName>
</protein>
<name>X1ATG8_9ZZZZ</name>
<gene>
    <name evidence="1" type="ORF">S01H4_32181</name>
</gene>
<comment type="caution">
    <text evidence="1">The sequence shown here is derived from an EMBL/GenBank/DDBJ whole genome shotgun (WGS) entry which is preliminary data.</text>
</comment>
<evidence type="ECO:0000313" key="1">
    <source>
        <dbReference type="EMBL" id="GAG86204.1"/>
    </source>
</evidence>
<sequence length="42" mass="5140">MVEEDYTNLILGTQKDLERKKHKCKHKPKFFNELIRGKHEKE</sequence>